<evidence type="ECO:0000259" key="10">
    <source>
        <dbReference type="Pfam" id="PF01909"/>
    </source>
</evidence>
<evidence type="ECO:0000256" key="3">
    <source>
        <dbReference type="ARBA" id="ARBA00022679"/>
    </source>
</evidence>
<keyword evidence="7" id="KW-0067">ATP-binding</keyword>
<dbReference type="InterPro" id="IPR052038">
    <property type="entry name" value="Type-VII_TA_antitoxin"/>
</dbReference>
<comment type="similarity">
    <text evidence="9">Belongs to the MntA antitoxin family.</text>
</comment>
<proteinExistence type="inferred from homology"/>
<comment type="caution">
    <text evidence="11">The sequence shown here is derived from an EMBL/GenBank/DDBJ whole genome shotgun (WGS) entry which is preliminary data.</text>
</comment>
<evidence type="ECO:0000256" key="7">
    <source>
        <dbReference type="ARBA" id="ARBA00022840"/>
    </source>
</evidence>
<evidence type="ECO:0000256" key="8">
    <source>
        <dbReference type="ARBA" id="ARBA00022842"/>
    </source>
</evidence>
<comment type="cofactor">
    <cofactor evidence="1">
        <name>Mg(2+)</name>
        <dbReference type="ChEBI" id="CHEBI:18420"/>
    </cofactor>
</comment>
<evidence type="ECO:0000256" key="5">
    <source>
        <dbReference type="ARBA" id="ARBA00022723"/>
    </source>
</evidence>
<dbReference type="EMBL" id="JBIRYI010000011">
    <property type="protein sequence ID" value="MFI2488884.1"/>
    <property type="molecule type" value="Genomic_DNA"/>
</dbReference>
<keyword evidence="2" id="KW-1277">Toxin-antitoxin system</keyword>
<evidence type="ECO:0000256" key="6">
    <source>
        <dbReference type="ARBA" id="ARBA00022741"/>
    </source>
</evidence>
<dbReference type="InterPro" id="IPR043519">
    <property type="entry name" value="NT_sf"/>
</dbReference>
<organism evidence="11 12">
    <name type="scientific">Promicromonospora kroppenstedtii</name>
    <dbReference type="NCBI Taxonomy" id="440482"/>
    <lineage>
        <taxon>Bacteria</taxon>
        <taxon>Bacillati</taxon>
        <taxon>Actinomycetota</taxon>
        <taxon>Actinomycetes</taxon>
        <taxon>Micrococcales</taxon>
        <taxon>Promicromonosporaceae</taxon>
        <taxon>Promicromonospora</taxon>
    </lineage>
</organism>
<dbReference type="PANTHER" id="PTHR33571">
    <property type="entry name" value="SSL8005 PROTEIN"/>
    <property type="match status" value="1"/>
</dbReference>
<name>A0ABW7XNQ7_9MICO</name>
<keyword evidence="8" id="KW-0460">Magnesium</keyword>
<reference evidence="11 12" key="1">
    <citation type="submission" date="2024-10" db="EMBL/GenBank/DDBJ databases">
        <title>The Natural Products Discovery Center: Release of the First 8490 Sequenced Strains for Exploring Actinobacteria Biosynthetic Diversity.</title>
        <authorList>
            <person name="Kalkreuter E."/>
            <person name="Kautsar S.A."/>
            <person name="Yang D."/>
            <person name="Bader C.D."/>
            <person name="Teijaro C.N."/>
            <person name="Fluegel L."/>
            <person name="Davis C.M."/>
            <person name="Simpson J.R."/>
            <person name="Lauterbach L."/>
            <person name="Steele A.D."/>
            <person name="Gui C."/>
            <person name="Meng S."/>
            <person name="Li G."/>
            <person name="Viehrig K."/>
            <person name="Ye F."/>
            <person name="Su P."/>
            <person name="Kiefer A.F."/>
            <person name="Nichols A."/>
            <person name="Cepeda A.J."/>
            <person name="Yan W."/>
            <person name="Fan B."/>
            <person name="Jiang Y."/>
            <person name="Adhikari A."/>
            <person name="Zheng C.-J."/>
            <person name="Schuster L."/>
            <person name="Cowan T.M."/>
            <person name="Smanski M.J."/>
            <person name="Chevrette M.G."/>
            <person name="De Carvalho L.P.S."/>
            <person name="Shen B."/>
        </authorList>
    </citation>
    <scope>NUCLEOTIDE SEQUENCE [LARGE SCALE GENOMIC DNA]</scope>
    <source>
        <strain evidence="11 12">NPDC019481</strain>
    </source>
</reference>
<accession>A0ABW7XNQ7</accession>
<evidence type="ECO:0000313" key="12">
    <source>
        <dbReference type="Proteomes" id="UP001611580"/>
    </source>
</evidence>
<evidence type="ECO:0000256" key="9">
    <source>
        <dbReference type="ARBA" id="ARBA00038276"/>
    </source>
</evidence>
<dbReference type="PANTHER" id="PTHR33571:SF12">
    <property type="entry name" value="BSL3053 PROTEIN"/>
    <property type="match status" value="1"/>
</dbReference>
<protein>
    <submittedName>
        <fullName evidence="11">Nucleotidyltransferase family protein</fullName>
    </submittedName>
</protein>
<evidence type="ECO:0000256" key="2">
    <source>
        <dbReference type="ARBA" id="ARBA00022649"/>
    </source>
</evidence>
<dbReference type="SUPFAM" id="SSF81301">
    <property type="entry name" value="Nucleotidyltransferase"/>
    <property type="match status" value="1"/>
</dbReference>
<feature type="domain" description="Polymerase nucleotidyl transferase" evidence="10">
    <location>
        <begin position="78"/>
        <end position="147"/>
    </location>
</feature>
<gene>
    <name evidence="11" type="ORF">ACH47X_18390</name>
</gene>
<keyword evidence="3" id="KW-0808">Transferase</keyword>
<dbReference type="RefSeq" id="WP_397405967.1">
    <property type="nucleotide sequence ID" value="NZ_JBIRYI010000011.1"/>
</dbReference>
<evidence type="ECO:0000256" key="1">
    <source>
        <dbReference type="ARBA" id="ARBA00001946"/>
    </source>
</evidence>
<keyword evidence="6" id="KW-0547">Nucleotide-binding</keyword>
<dbReference type="InterPro" id="IPR002934">
    <property type="entry name" value="Polymerase_NTP_transf_dom"/>
</dbReference>
<keyword evidence="12" id="KW-1185">Reference proteome</keyword>
<dbReference type="Pfam" id="PF01909">
    <property type="entry name" value="NTP_transf_2"/>
    <property type="match status" value="1"/>
</dbReference>
<dbReference type="Gene3D" id="3.30.460.10">
    <property type="entry name" value="Beta Polymerase, domain 2"/>
    <property type="match status" value="1"/>
</dbReference>
<dbReference type="CDD" id="cd05403">
    <property type="entry name" value="NT_KNTase_like"/>
    <property type="match status" value="1"/>
</dbReference>
<keyword evidence="5" id="KW-0479">Metal-binding</keyword>
<evidence type="ECO:0000256" key="4">
    <source>
        <dbReference type="ARBA" id="ARBA00022695"/>
    </source>
</evidence>
<sequence length="159" mass="17047">MRTSRHAGELRAAATRELVVAASQARDLGWSQRRIGLALGRSQPEVARLLKLDTAAAGGEPDEVVPLLTLLLRDRRDEIVEAAARRGVHNIRVFGSVARGEDTAESDIDLLVDTDPDVGLFAIGALEAELEELLGREVDVVIARALREGVAATVEAIPL</sequence>
<keyword evidence="4" id="KW-0548">Nucleotidyltransferase</keyword>
<evidence type="ECO:0000313" key="11">
    <source>
        <dbReference type="EMBL" id="MFI2488884.1"/>
    </source>
</evidence>
<dbReference type="Proteomes" id="UP001611580">
    <property type="component" value="Unassembled WGS sequence"/>
</dbReference>